<dbReference type="PANTHER" id="PTHR47506">
    <property type="entry name" value="TRANSCRIPTIONAL REGULATORY PROTEIN"/>
    <property type="match status" value="1"/>
</dbReference>
<dbReference type="SUPFAM" id="SSF46689">
    <property type="entry name" value="Homeodomain-like"/>
    <property type="match status" value="1"/>
</dbReference>
<evidence type="ECO:0000256" key="1">
    <source>
        <dbReference type="ARBA" id="ARBA00023015"/>
    </source>
</evidence>
<dbReference type="InterPro" id="IPR036271">
    <property type="entry name" value="Tet_transcr_reg_TetR-rel_C_sf"/>
</dbReference>
<evidence type="ECO:0000256" key="2">
    <source>
        <dbReference type="ARBA" id="ARBA00023125"/>
    </source>
</evidence>
<accession>A0ABV9GJ76</accession>
<dbReference type="SUPFAM" id="SSF48498">
    <property type="entry name" value="Tetracyclin repressor-like, C-terminal domain"/>
    <property type="match status" value="1"/>
</dbReference>
<dbReference type="Pfam" id="PF00440">
    <property type="entry name" value="TetR_N"/>
    <property type="match status" value="1"/>
</dbReference>
<keyword evidence="2 4" id="KW-0238">DNA-binding</keyword>
<keyword evidence="1" id="KW-0805">Transcription regulation</keyword>
<dbReference type="PROSITE" id="PS50977">
    <property type="entry name" value="HTH_TETR_2"/>
    <property type="match status" value="1"/>
</dbReference>
<gene>
    <name evidence="6" type="ORF">ACFO4N_00310</name>
</gene>
<dbReference type="EMBL" id="JBHSFW010000001">
    <property type="protein sequence ID" value="MFC4617163.1"/>
    <property type="molecule type" value="Genomic_DNA"/>
</dbReference>
<dbReference type="PRINTS" id="PR00455">
    <property type="entry name" value="HTHTETR"/>
</dbReference>
<organism evidence="6 7">
    <name type="scientific">Camelliibacillus cellulosilyticus</name>
    <dbReference type="NCBI Taxonomy" id="2174486"/>
    <lineage>
        <taxon>Bacteria</taxon>
        <taxon>Bacillati</taxon>
        <taxon>Bacillota</taxon>
        <taxon>Bacilli</taxon>
        <taxon>Bacillales</taxon>
        <taxon>Sporolactobacillaceae</taxon>
        <taxon>Camelliibacillus</taxon>
    </lineage>
</organism>
<reference evidence="7" key="1">
    <citation type="journal article" date="2019" name="Int. J. Syst. Evol. Microbiol.">
        <title>The Global Catalogue of Microorganisms (GCM) 10K type strain sequencing project: providing services to taxonomists for standard genome sequencing and annotation.</title>
        <authorList>
            <consortium name="The Broad Institute Genomics Platform"/>
            <consortium name="The Broad Institute Genome Sequencing Center for Infectious Disease"/>
            <person name="Wu L."/>
            <person name="Ma J."/>
        </authorList>
    </citation>
    <scope>NUCLEOTIDE SEQUENCE [LARGE SCALE GENOMIC DNA]</scope>
    <source>
        <strain evidence="7">CGMCC 1.16306</strain>
    </source>
</reference>
<name>A0ABV9GJ76_9BACL</name>
<dbReference type="Gene3D" id="1.10.357.10">
    <property type="entry name" value="Tetracycline Repressor, domain 2"/>
    <property type="match status" value="1"/>
</dbReference>
<evidence type="ECO:0000256" key="3">
    <source>
        <dbReference type="ARBA" id="ARBA00023163"/>
    </source>
</evidence>
<dbReference type="InterPro" id="IPR041612">
    <property type="entry name" value="YfiR_C"/>
</dbReference>
<dbReference type="InterPro" id="IPR001647">
    <property type="entry name" value="HTH_TetR"/>
</dbReference>
<evidence type="ECO:0000259" key="5">
    <source>
        <dbReference type="PROSITE" id="PS50977"/>
    </source>
</evidence>
<proteinExistence type="predicted"/>
<comment type="caution">
    <text evidence="6">The sequence shown here is derived from an EMBL/GenBank/DDBJ whole genome shotgun (WGS) entry which is preliminary data.</text>
</comment>
<dbReference type="PANTHER" id="PTHR47506:SF6">
    <property type="entry name" value="HTH-TYPE TRANSCRIPTIONAL REPRESSOR NEMR"/>
    <property type="match status" value="1"/>
</dbReference>
<feature type="domain" description="HTH tetR-type" evidence="5">
    <location>
        <begin position="7"/>
        <end position="67"/>
    </location>
</feature>
<keyword evidence="7" id="KW-1185">Reference proteome</keyword>
<evidence type="ECO:0000313" key="6">
    <source>
        <dbReference type="EMBL" id="MFC4617163.1"/>
    </source>
</evidence>
<sequence>MSKEHFEKRKADILQAAKRVLMKKGFEPTTMKDIVEESGMSRGGVYQYFSSPEEMLEMLHMAHNKAFREYLDQLLRNNDSVWEALLQLVDEIDDDDNDPFGKVMYEYSVTSWRNDRHRNFMNRTADLSIQALHTFLKKGVEQGEFNPIQPLEAIVNFIFMINDGIILNVVVRGRDQAYTKEQLRGLKLYLRTVLQVGEKHNPS</sequence>
<dbReference type="RefSeq" id="WP_376844224.1">
    <property type="nucleotide sequence ID" value="NZ_JBHSFW010000001.1"/>
</dbReference>
<keyword evidence="3" id="KW-0804">Transcription</keyword>
<feature type="DNA-binding region" description="H-T-H motif" evidence="4">
    <location>
        <begin position="30"/>
        <end position="49"/>
    </location>
</feature>
<dbReference type="Gene3D" id="1.10.10.60">
    <property type="entry name" value="Homeodomain-like"/>
    <property type="match status" value="1"/>
</dbReference>
<evidence type="ECO:0000256" key="4">
    <source>
        <dbReference type="PROSITE-ProRule" id="PRU00335"/>
    </source>
</evidence>
<dbReference type="Pfam" id="PF17922">
    <property type="entry name" value="TetR_C_17"/>
    <property type="match status" value="1"/>
</dbReference>
<evidence type="ECO:0000313" key="7">
    <source>
        <dbReference type="Proteomes" id="UP001596022"/>
    </source>
</evidence>
<dbReference type="InterPro" id="IPR009057">
    <property type="entry name" value="Homeodomain-like_sf"/>
</dbReference>
<protein>
    <submittedName>
        <fullName evidence="6">TetR family transcriptional regulator</fullName>
    </submittedName>
</protein>
<dbReference type="Proteomes" id="UP001596022">
    <property type="component" value="Unassembled WGS sequence"/>
</dbReference>